<feature type="domain" description="ABM" evidence="2">
    <location>
        <begin position="2"/>
        <end position="93"/>
    </location>
</feature>
<protein>
    <submittedName>
        <fullName evidence="3">Heme-degrading monooxygenase HmoA</fullName>
    </submittedName>
</protein>
<dbReference type="STRING" id="49186.SAMN05421647_101340"/>
<evidence type="ECO:0000313" key="4">
    <source>
        <dbReference type="Proteomes" id="UP000186895"/>
    </source>
</evidence>
<dbReference type="EMBL" id="FTMN01000001">
    <property type="protein sequence ID" value="SIP91784.1"/>
    <property type="molecule type" value="Genomic_DNA"/>
</dbReference>
<dbReference type="PANTHER" id="PTHR34474">
    <property type="entry name" value="SIGNAL TRANSDUCTION PROTEIN TRAP"/>
    <property type="match status" value="1"/>
</dbReference>
<dbReference type="PANTHER" id="PTHR34474:SF2">
    <property type="entry name" value="SIGNAL TRANSDUCTION PROTEIN TRAP"/>
    <property type="match status" value="1"/>
</dbReference>
<evidence type="ECO:0000256" key="1">
    <source>
        <dbReference type="SAM" id="MobiDB-lite"/>
    </source>
</evidence>
<organism evidence="3 4">
    <name type="scientific">Marinobacterium stanieri</name>
    <dbReference type="NCBI Taxonomy" id="49186"/>
    <lineage>
        <taxon>Bacteria</taxon>
        <taxon>Pseudomonadati</taxon>
        <taxon>Pseudomonadota</taxon>
        <taxon>Gammaproteobacteria</taxon>
        <taxon>Oceanospirillales</taxon>
        <taxon>Oceanospirillaceae</taxon>
        <taxon>Marinobacterium</taxon>
    </lineage>
</organism>
<gene>
    <name evidence="3" type="ORF">SAMN05421647_101340</name>
</gene>
<dbReference type="InterPro" id="IPR011008">
    <property type="entry name" value="Dimeric_a/b-barrel"/>
</dbReference>
<dbReference type="GO" id="GO:0004497">
    <property type="term" value="F:monooxygenase activity"/>
    <property type="evidence" value="ECO:0007669"/>
    <property type="project" value="UniProtKB-KW"/>
</dbReference>
<evidence type="ECO:0000259" key="2">
    <source>
        <dbReference type="PROSITE" id="PS51725"/>
    </source>
</evidence>
<feature type="region of interest" description="Disordered" evidence="1">
    <location>
        <begin position="83"/>
        <end position="104"/>
    </location>
</feature>
<evidence type="ECO:0000313" key="3">
    <source>
        <dbReference type="EMBL" id="SIP91784.1"/>
    </source>
</evidence>
<accession>A0A1N6NI84</accession>
<dbReference type="eggNOG" id="COG2329">
    <property type="taxonomic scope" value="Bacteria"/>
</dbReference>
<dbReference type="SUPFAM" id="SSF54909">
    <property type="entry name" value="Dimeric alpha+beta barrel"/>
    <property type="match status" value="1"/>
</dbReference>
<name>A0A1N6NI84_9GAMM</name>
<sequence length="104" mass="11784">MFVVSNRIMVNAGFEEAFAERFRQRAGQVEKQPGFVNLQVLRPAREGAPWVVMTHWQDKAAFEAWVESEDFKLAHREQTLPKEAFGSGGGLEMHEVEIQAGSHN</sequence>
<dbReference type="RefSeq" id="WP_076460303.1">
    <property type="nucleotide sequence ID" value="NZ_FTMN01000001.1"/>
</dbReference>
<proteinExistence type="predicted"/>
<dbReference type="AlphaFoldDB" id="A0A1N6NI84"/>
<dbReference type="Pfam" id="PF03992">
    <property type="entry name" value="ABM"/>
    <property type="match status" value="1"/>
</dbReference>
<dbReference type="InterPro" id="IPR007138">
    <property type="entry name" value="ABM_dom"/>
</dbReference>
<dbReference type="Proteomes" id="UP000186895">
    <property type="component" value="Unassembled WGS sequence"/>
</dbReference>
<dbReference type="PROSITE" id="PS51725">
    <property type="entry name" value="ABM"/>
    <property type="match status" value="1"/>
</dbReference>
<dbReference type="Gene3D" id="3.30.70.100">
    <property type="match status" value="1"/>
</dbReference>
<reference evidence="3 4" key="1">
    <citation type="submission" date="2017-01" db="EMBL/GenBank/DDBJ databases">
        <authorList>
            <person name="Mah S.A."/>
            <person name="Swanson W.J."/>
            <person name="Moy G.W."/>
            <person name="Vacquier V.D."/>
        </authorList>
    </citation>
    <scope>NUCLEOTIDE SEQUENCE [LARGE SCALE GENOMIC DNA]</scope>
    <source>
        <strain evidence="3 4">DSM 7027</strain>
    </source>
</reference>
<keyword evidence="3" id="KW-0503">Monooxygenase</keyword>
<keyword evidence="4" id="KW-1185">Reference proteome</keyword>
<keyword evidence="3" id="KW-0560">Oxidoreductase</keyword>
<dbReference type="InterPro" id="IPR050404">
    <property type="entry name" value="Heme-degrading_MO"/>
</dbReference>